<protein>
    <submittedName>
        <fullName evidence="1">Uncharacterized protein</fullName>
    </submittedName>
</protein>
<comment type="caution">
    <text evidence="1">The sequence shown here is derived from an EMBL/GenBank/DDBJ whole genome shotgun (WGS) entry which is preliminary data.</text>
</comment>
<organism evidence="1 2">
    <name type="scientific">Saponaria officinalis</name>
    <name type="common">Common soapwort</name>
    <name type="synonym">Lychnis saponaria</name>
    <dbReference type="NCBI Taxonomy" id="3572"/>
    <lineage>
        <taxon>Eukaryota</taxon>
        <taxon>Viridiplantae</taxon>
        <taxon>Streptophyta</taxon>
        <taxon>Embryophyta</taxon>
        <taxon>Tracheophyta</taxon>
        <taxon>Spermatophyta</taxon>
        <taxon>Magnoliopsida</taxon>
        <taxon>eudicotyledons</taxon>
        <taxon>Gunneridae</taxon>
        <taxon>Pentapetalae</taxon>
        <taxon>Caryophyllales</taxon>
        <taxon>Caryophyllaceae</taxon>
        <taxon>Caryophylleae</taxon>
        <taxon>Saponaria</taxon>
    </lineage>
</organism>
<name>A0AAW1LKS3_SAPOF</name>
<dbReference type="AlphaFoldDB" id="A0AAW1LKS3"/>
<proteinExistence type="predicted"/>
<reference evidence="1" key="1">
    <citation type="submission" date="2024-03" db="EMBL/GenBank/DDBJ databases">
        <title>WGS assembly of Saponaria officinalis var. Norfolk2.</title>
        <authorList>
            <person name="Jenkins J."/>
            <person name="Shu S."/>
            <person name="Grimwood J."/>
            <person name="Barry K."/>
            <person name="Goodstein D."/>
            <person name="Schmutz J."/>
            <person name="Leebens-Mack J."/>
            <person name="Osbourn A."/>
        </authorList>
    </citation>
    <scope>NUCLEOTIDE SEQUENCE [LARGE SCALE GENOMIC DNA]</scope>
    <source>
        <strain evidence="1">JIC</strain>
    </source>
</reference>
<gene>
    <name evidence="1" type="ORF">RND81_04G134100</name>
</gene>
<accession>A0AAW1LKS3</accession>
<evidence type="ECO:0000313" key="1">
    <source>
        <dbReference type="EMBL" id="KAK9734357.1"/>
    </source>
</evidence>
<sequence>MKYRSALCLPFYDELRRLNIIKSRSCLVHTNRMCPIFPINLVTNTIHRSHVQICYDVHKSLFLSSVGFTNKLNRNSEEVDKERSRLIIRPFLDVVTLSVS</sequence>
<evidence type="ECO:0000313" key="2">
    <source>
        <dbReference type="Proteomes" id="UP001443914"/>
    </source>
</evidence>
<keyword evidence="2" id="KW-1185">Reference proteome</keyword>
<dbReference type="EMBL" id="JBDFQZ010000004">
    <property type="protein sequence ID" value="KAK9734357.1"/>
    <property type="molecule type" value="Genomic_DNA"/>
</dbReference>
<dbReference type="Proteomes" id="UP001443914">
    <property type="component" value="Unassembled WGS sequence"/>
</dbReference>